<dbReference type="InterPro" id="IPR011009">
    <property type="entry name" value="Kinase-like_dom_sf"/>
</dbReference>
<dbReference type="EC" id="2.7.11.1" evidence="5"/>
<dbReference type="FunFam" id="3.80.10.10:FF:000041">
    <property type="entry name" value="LRR receptor-like serine/threonine-protein kinase ERECTA"/>
    <property type="match status" value="1"/>
</dbReference>
<dbReference type="InterPro" id="IPR000719">
    <property type="entry name" value="Prot_kinase_dom"/>
</dbReference>
<keyword evidence="16 23" id="KW-1133">Transmembrane helix</keyword>
<dbReference type="InterPro" id="IPR008271">
    <property type="entry name" value="Ser/Thr_kinase_AS"/>
</dbReference>
<comment type="catalytic activity">
    <reaction evidence="20">
        <text>L-threonyl-[protein] + ATP = O-phospho-L-threonyl-[protein] + ADP + H(+)</text>
        <dbReference type="Rhea" id="RHEA:46608"/>
        <dbReference type="Rhea" id="RHEA-COMP:11060"/>
        <dbReference type="Rhea" id="RHEA-COMP:11605"/>
        <dbReference type="ChEBI" id="CHEBI:15378"/>
        <dbReference type="ChEBI" id="CHEBI:30013"/>
        <dbReference type="ChEBI" id="CHEBI:30616"/>
        <dbReference type="ChEBI" id="CHEBI:61977"/>
        <dbReference type="ChEBI" id="CHEBI:456216"/>
        <dbReference type="EC" id="2.7.11.1"/>
    </reaction>
</comment>
<feature type="binding site" evidence="22">
    <location>
        <position position="790"/>
    </location>
    <ligand>
        <name>ATP</name>
        <dbReference type="ChEBI" id="CHEBI:30616"/>
    </ligand>
</feature>
<comment type="subcellular location">
    <subcellularLocation>
        <location evidence="1">Cell membrane</location>
    </subcellularLocation>
    <subcellularLocation>
        <location evidence="2">Membrane</location>
        <topology evidence="2">Single-pass type I membrane protein</topology>
    </subcellularLocation>
</comment>
<comment type="catalytic activity">
    <reaction evidence="21">
        <text>L-seryl-[protein] + ATP = O-phospho-L-seryl-[protein] + ADP + H(+)</text>
        <dbReference type="Rhea" id="RHEA:17989"/>
        <dbReference type="Rhea" id="RHEA-COMP:9863"/>
        <dbReference type="Rhea" id="RHEA-COMP:11604"/>
        <dbReference type="ChEBI" id="CHEBI:15378"/>
        <dbReference type="ChEBI" id="CHEBI:29999"/>
        <dbReference type="ChEBI" id="CHEBI:30616"/>
        <dbReference type="ChEBI" id="CHEBI:83421"/>
        <dbReference type="ChEBI" id="CHEBI:456216"/>
        <dbReference type="EC" id="2.7.11.1"/>
    </reaction>
</comment>
<evidence type="ECO:0000256" key="7">
    <source>
        <dbReference type="ARBA" id="ARBA00022527"/>
    </source>
</evidence>
<keyword evidence="17 23" id="KW-0472">Membrane</keyword>
<keyword evidence="11 24" id="KW-0732">Signal</keyword>
<evidence type="ECO:0000256" key="22">
    <source>
        <dbReference type="PROSITE-ProRule" id="PRU10141"/>
    </source>
</evidence>
<evidence type="ECO:0000256" key="24">
    <source>
        <dbReference type="SAM" id="SignalP"/>
    </source>
</evidence>
<dbReference type="InterPro" id="IPR032675">
    <property type="entry name" value="LRR_dom_sf"/>
</dbReference>
<dbReference type="PANTHER" id="PTHR48005:SF62">
    <property type="entry name" value="OS02G0116700 PROTEIN"/>
    <property type="match status" value="1"/>
</dbReference>
<keyword evidence="7" id="KW-0723">Serine/threonine-protein kinase</keyword>
<dbReference type="GO" id="GO:0005524">
    <property type="term" value="F:ATP binding"/>
    <property type="evidence" value="ECO:0007669"/>
    <property type="project" value="UniProtKB-UniRule"/>
</dbReference>
<keyword evidence="8" id="KW-0433">Leucine-rich repeat</keyword>
<comment type="similarity">
    <text evidence="4">Belongs to the RLP family.</text>
</comment>
<evidence type="ECO:0000259" key="25">
    <source>
        <dbReference type="PROSITE" id="PS50011"/>
    </source>
</evidence>
<dbReference type="SMART" id="SM00220">
    <property type="entry name" value="S_TKc"/>
    <property type="match status" value="1"/>
</dbReference>
<evidence type="ECO:0000256" key="19">
    <source>
        <dbReference type="ARBA" id="ARBA00023180"/>
    </source>
</evidence>
<dbReference type="InterPro" id="IPR001611">
    <property type="entry name" value="Leu-rich_rpt"/>
</dbReference>
<evidence type="ECO:0000256" key="17">
    <source>
        <dbReference type="ARBA" id="ARBA00023136"/>
    </source>
</evidence>
<dbReference type="SUPFAM" id="SSF52047">
    <property type="entry name" value="RNI-like"/>
    <property type="match status" value="1"/>
</dbReference>
<evidence type="ECO:0000256" key="8">
    <source>
        <dbReference type="ARBA" id="ARBA00022614"/>
    </source>
</evidence>
<evidence type="ECO:0000256" key="21">
    <source>
        <dbReference type="ARBA" id="ARBA00048679"/>
    </source>
</evidence>
<name>A0A5K0VQF6_9MAGN</name>
<evidence type="ECO:0000256" key="3">
    <source>
        <dbReference type="ARBA" id="ARBA00008684"/>
    </source>
</evidence>
<dbReference type="Pfam" id="PF13855">
    <property type="entry name" value="LRR_8"/>
    <property type="match status" value="3"/>
</dbReference>
<keyword evidence="19" id="KW-0325">Glycoprotein</keyword>
<proteinExistence type="inferred from homology"/>
<keyword evidence="18" id="KW-0675">Receptor</keyword>
<evidence type="ECO:0000256" key="9">
    <source>
        <dbReference type="ARBA" id="ARBA00022679"/>
    </source>
</evidence>
<evidence type="ECO:0000256" key="20">
    <source>
        <dbReference type="ARBA" id="ARBA00047899"/>
    </source>
</evidence>
<dbReference type="FunFam" id="1.10.510.10:FF:000309">
    <property type="entry name" value="Leucine-rich repeat receptor-like protein kinase"/>
    <property type="match status" value="1"/>
</dbReference>
<dbReference type="PROSITE" id="PS00107">
    <property type="entry name" value="PROTEIN_KINASE_ATP"/>
    <property type="match status" value="1"/>
</dbReference>
<evidence type="ECO:0000256" key="10">
    <source>
        <dbReference type="ARBA" id="ARBA00022692"/>
    </source>
</evidence>
<dbReference type="SMART" id="SM00365">
    <property type="entry name" value="LRR_SD22"/>
    <property type="match status" value="5"/>
</dbReference>
<protein>
    <recommendedName>
        <fullName evidence="5">non-specific serine/threonine protein kinase</fullName>
        <ecNumber evidence="5">2.7.11.1</ecNumber>
    </recommendedName>
</protein>
<dbReference type="SMART" id="SM00369">
    <property type="entry name" value="LRR_TYP"/>
    <property type="match status" value="8"/>
</dbReference>
<evidence type="ECO:0000256" key="23">
    <source>
        <dbReference type="SAM" id="Phobius"/>
    </source>
</evidence>
<dbReference type="Pfam" id="PF00069">
    <property type="entry name" value="Pkinase"/>
    <property type="match status" value="1"/>
</dbReference>
<dbReference type="SUPFAM" id="SSF56112">
    <property type="entry name" value="Protein kinase-like (PK-like)"/>
    <property type="match status" value="1"/>
</dbReference>
<evidence type="ECO:0000256" key="15">
    <source>
        <dbReference type="ARBA" id="ARBA00022840"/>
    </source>
</evidence>
<evidence type="ECO:0000256" key="11">
    <source>
        <dbReference type="ARBA" id="ARBA00022729"/>
    </source>
</evidence>
<dbReference type="PROSITE" id="PS00108">
    <property type="entry name" value="PROTEIN_KINASE_ST"/>
    <property type="match status" value="1"/>
</dbReference>
<dbReference type="PRINTS" id="PR00019">
    <property type="entry name" value="LEURICHRPT"/>
</dbReference>
<evidence type="ECO:0000313" key="26">
    <source>
        <dbReference type="EMBL" id="VVV42504.1"/>
    </source>
</evidence>
<evidence type="ECO:0000256" key="4">
    <source>
        <dbReference type="ARBA" id="ARBA00009592"/>
    </source>
</evidence>
<dbReference type="Pfam" id="PF08263">
    <property type="entry name" value="LRRNT_2"/>
    <property type="match status" value="1"/>
</dbReference>
<comment type="similarity">
    <text evidence="3">Belongs to the protein kinase superfamily. Ser/Thr protein kinase family.</text>
</comment>
<keyword evidence="14" id="KW-0418">Kinase</keyword>
<dbReference type="SUPFAM" id="SSF52058">
    <property type="entry name" value="L domain-like"/>
    <property type="match status" value="2"/>
</dbReference>
<dbReference type="CDD" id="cd14066">
    <property type="entry name" value="STKc_IRAK"/>
    <property type="match status" value="1"/>
</dbReference>
<dbReference type="Gene3D" id="1.10.510.10">
    <property type="entry name" value="Transferase(Phosphotransferase) domain 1"/>
    <property type="match status" value="1"/>
</dbReference>
<dbReference type="GO" id="GO:0005886">
    <property type="term" value="C:plasma membrane"/>
    <property type="evidence" value="ECO:0007669"/>
    <property type="project" value="UniProtKB-SubCell"/>
</dbReference>
<dbReference type="GO" id="GO:0004674">
    <property type="term" value="F:protein serine/threonine kinase activity"/>
    <property type="evidence" value="ECO:0007669"/>
    <property type="project" value="UniProtKB-KW"/>
</dbReference>
<dbReference type="InterPro" id="IPR013210">
    <property type="entry name" value="LRR_N_plant-typ"/>
</dbReference>
<evidence type="ECO:0000256" key="18">
    <source>
        <dbReference type="ARBA" id="ARBA00023170"/>
    </source>
</evidence>
<evidence type="ECO:0000256" key="16">
    <source>
        <dbReference type="ARBA" id="ARBA00022989"/>
    </source>
</evidence>
<evidence type="ECO:0000256" key="5">
    <source>
        <dbReference type="ARBA" id="ARBA00012513"/>
    </source>
</evidence>
<dbReference type="InterPro" id="IPR051420">
    <property type="entry name" value="Ser_Thr_Kinases_DiverseReg"/>
</dbReference>
<evidence type="ECO:0000256" key="14">
    <source>
        <dbReference type="ARBA" id="ARBA00022777"/>
    </source>
</evidence>
<dbReference type="Pfam" id="PF00560">
    <property type="entry name" value="LRR_1"/>
    <property type="match status" value="5"/>
</dbReference>
<dbReference type="OMA" id="NTHVSTE"/>
<keyword evidence="10 23" id="KW-0812">Transmembrane</keyword>
<keyword evidence="12" id="KW-0677">Repeat</keyword>
<dbReference type="PROSITE" id="PS50011">
    <property type="entry name" value="PROTEIN_KINASE_DOM"/>
    <property type="match status" value="1"/>
</dbReference>
<dbReference type="InterPro" id="IPR017441">
    <property type="entry name" value="Protein_kinase_ATP_BS"/>
</dbReference>
<evidence type="ECO:0000256" key="1">
    <source>
        <dbReference type="ARBA" id="ARBA00004236"/>
    </source>
</evidence>
<feature type="transmembrane region" description="Helical" evidence="23">
    <location>
        <begin position="688"/>
        <end position="711"/>
    </location>
</feature>
<dbReference type="AlphaFoldDB" id="A0A5K0VQF6"/>
<evidence type="ECO:0000256" key="13">
    <source>
        <dbReference type="ARBA" id="ARBA00022741"/>
    </source>
</evidence>
<dbReference type="EMBL" id="LR721774">
    <property type="protein sequence ID" value="VVV42504.1"/>
    <property type="molecule type" value="Genomic_DNA"/>
</dbReference>
<dbReference type="FunFam" id="3.80.10.10:FF:000213">
    <property type="entry name" value="Tyrosine-sulfated glycopeptide receptor 1"/>
    <property type="match status" value="1"/>
</dbReference>
<dbReference type="Gramene" id="NC1G0134170.1">
    <property type="protein sequence ID" value="NC1G0134170.1:cds"/>
    <property type="gene ID" value="NC1G0134170"/>
</dbReference>
<dbReference type="OrthoDB" id="676979at2759"/>
<keyword evidence="6" id="KW-1003">Cell membrane</keyword>
<dbReference type="FunFam" id="3.80.10.10:FF:000400">
    <property type="entry name" value="Nuclear pore complex protein NUP107"/>
    <property type="match status" value="1"/>
</dbReference>
<organism evidence="26">
    <name type="scientific">Nymphaea colorata</name>
    <name type="common">pocket water lily</name>
    <dbReference type="NCBI Taxonomy" id="210225"/>
    <lineage>
        <taxon>Eukaryota</taxon>
        <taxon>Viridiplantae</taxon>
        <taxon>Streptophyta</taxon>
        <taxon>Embryophyta</taxon>
        <taxon>Tracheophyta</taxon>
        <taxon>Spermatophyta</taxon>
        <taxon>Magnoliopsida</taxon>
        <taxon>Nymphaeales</taxon>
        <taxon>Nymphaeaceae</taxon>
        <taxon>Nymphaea</taxon>
    </lineage>
</organism>
<dbReference type="InterPro" id="IPR003591">
    <property type="entry name" value="Leu-rich_rpt_typical-subtyp"/>
</dbReference>
<evidence type="ECO:0000256" key="2">
    <source>
        <dbReference type="ARBA" id="ARBA00004479"/>
    </source>
</evidence>
<dbReference type="PANTHER" id="PTHR48005">
    <property type="entry name" value="LEUCINE RICH REPEAT KINASE 2"/>
    <property type="match status" value="1"/>
</dbReference>
<feature type="chain" id="PRO_5023914889" description="non-specific serine/threonine protein kinase" evidence="24">
    <location>
        <begin position="25"/>
        <end position="1043"/>
    </location>
</feature>
<accession>A0A5K0VQF6</accession>
<reference evidence="26" key="1">
    <citation type="submission" date="2019-09" db="EMBL/GenBank/DDBJ databases">
        <authorList>
            <person name="Zhang L."/>
        </authorList>
    </citation>
    <scope>NUCLEOTIDE SEQUENCE</scope>
</reference>
<dbReference type="PROSITE" id="PS51450">
    <property type="entry name" value="LRR"/>
    <property type="match status" value="1"/>
</dbReference>
<sequence>MGSRILRWLGASVLILLCFSTASAGAANTCDANDSQALMEFAENLINGSVLAKWVRGADCCSWQGVSCATAINASSSRVVRLVLSRSGLTGTISPSLGRLDRLQYLDLSLNSLRGEVPQEVSNLTQLEFLDISYNKLNGSFFNSAGAGLNSIRWLNISSNLFNGTLLDSMPVYSKLISFNISNNSFGGPIATILCNRSAAVQVLDFSSNSFSGKIPEGLGSCTSLSQLLLGSNSLDGELPSGLFSLAALEQLSVPANNFSGELSARISSLVKLKSFVISWNRFSGSLPDVFGNLTNLEQFSAQSNSFSGQLPHSLVLCTQMRTLDLRNNSLSGEINLDFTGMIHLNYLDLATNRFVGTLPSSLSNCKELETLSIAKNSFHGEIPDEFRMLQSLSSLSLSNNSFSNISKTLRILQNCRNLSTLILSKNFKGETFPDNIDGFEKLTVFAVGNCGLSGQLPAWLLKCKNLQLLDMSWNHFDGSIPSWIGELDSLFYLDLSNNSLAGQIPLSLTQLKSLLSANSSSASTSSINFPLFVKRNQSSNGMQYNQISSFPPSILLSYNKLNGTIWSEFGRLRGLHVLDLSRNNITGTIPSSFSNMSNLETLDLSFNDLDGSIPESLNELTFLSSFNVANNHLCGRIPTGGQFSTFSNSSFEGNSCLCGAPLLLTCNGKNGTAATSDVRSRAGKKTILGITIGIAVGIMLLLAVVLFNILRKGEANRCEEEAEIGRPLRIGDNLGAKLVLFQNPEGKELTICDLLKSTNNFDQANIIGCGGFGLVYKAILPNGTKAAIKRLSGDCCQMEREFQAEVEALSKAQHKNLVSLEGYCRYGNDRLLIYSYMENGSLDYWLHERLDGGSQLEWETRLKIAQDAAKGLAYLHKACVPNVVHRDVKSSNILLNDKFEAHLADFGLSRLLKPYDTHVTTDLVGTLGYIPPEYSQTMTATFKGDVYSFGVVILELLTGKRPVDVCKSKGCWDLVAWVRQMKAEGKDTDVFESLMLNEDNEKELLAVLDIACKCISIDPKQRPSIDQVVLWLDAVAKEDEQS</sequence>
<keyword evidence="13 22" id="KW-0547">Nucleotide-binding</keyword>
<dbReference type="Gene3D" id="3.80.10.10">
    <property type="entry name" value="Ribonuclease Inhibitor"/>
    <property type="match status" value="3"/>
</dbReference>
<dbReference type="Gene3D" id="3.30.200.20">
    <property type="entry name" value="Phosphorylase Kinase, domain 1"/>
    <property type="match status" value="1"/>
</dbReference>
<dbReference type="FunFam" id="3.30.200.20:FF:000039">
    <property type="entry name" value="receptor-like protein kinase FERONIA"/>
    <property type="match status" value="1"/>
</dbReference>
<feature type="signal peptide" evidence="24">
    <location>
        <begin position="1"/>
        <end position="24"/>
    </location>
</feature>
<keyword evidence="15 22" id="KW-0067">ATP-binding</keyword>
<evidence type="ECO:0000256" key="12">
    <source>
        <dbReference type="ARBA" id="ARBA00022737"/>
    </source>
</evidence>
<evidence type="ECO:0000256" key="6">
    <source>
        <dbReference type="ARBA" id="ARBA00022475"/>
    </source>
</evidence>
<feature type="domain" description="Protein kinase" evidence="25">
    <location>
        <begin position="762"/>
        <end position="1033"/>
    </location>
</feature>
<keyword evidence="9" id="KW-0808">Transferase</keyword>
<gene>
    <name evidence="26" type="ORF">NYM_LOCUS2234</name>
</gene>